<dbReference type="PIRSF" id="PIRSF036392">
    <property type="entry name" value="RR_ARR_type-B"/>
    <property type="match status" value="1"/>
</dbReference>
<dbReference type="Gene3D" id="1.10.10.60">
    <property type="entry name" value="Homeodomain-like"/>
    <property type="match status" value="1"/>
</dbReference>
<dbReference type="AlphaFoldDB" id="A0A835DET1"/>
<evidence type="ECO:0000256" key="7">
    <source>
        <dbReference type="ARBA" id="ARBA00023125"/>
    </source>
</evidence>
<dbReference type="GO" id="GO:0003700">
    <property type="term" value="F:DNA-binding transcription factor activity"/>
    <property type="evidence" value="ECO:0007669"/>
    <property type="project" value="InterPro"/>
</dbReference>
<dbReference type="PROSITE" id="PS50110">
    <property type="entry name" value="RESPONSE_REGULATORY"/>
    <property type="match status" value="1"/>
</dbReference>
<keyword evidence="15" id="KW-1185">Reference proteome</keyword>
<dbReference type="SUPFAM" id="SSF52172">
    <property type="entry name" value="CheY-like"/>
    <property type="match status" value="1"/>
</dbReference>
<feature type="compositionally biased region" description="Acidic residues" evidence="12">
    <location>
        <begin position="190"/>
        <end position="205"/>
    </location>
</feature>
<dbReference type="InterPro" id="IPR001789">
    <property type="entry name" value="Sig_transdc_resp-reg_receiver"/>
</dbReference>
<comment type="caution">
    <text evidence="14">The sequence shown here is derived from an EMBL/GenBank/DDBJ whole genome shotgun (WGS) entry which is preliminary data.</text>
</comment>
<dbReference type="InterPro" id="IPR011006">
    <property type="entry name" value="CheY-like_superfamily"/>
</dbReference>
<dbReference type="InterPro" id="IPR009057">
    <property type="entry name" value="Homeodomain-like_sf"/>
</dbReference>
<organism evidence="14 15">
    <name type="scientific">Tetracentron sinense</name>
    <name type="common">Spur-leaf</name>
    <dbReference type="NCBI Taxonomy" id="13715"/>
    <lineage>
        <taxon>Eukaryota</taxon>
        <taxon>Viridiplantae</taxon>
        <taxon>Streptophyta</taxon>
        <taxon>Embryophyta</taxon>
        <taxon>Tracheophyta</taxon>
        <taxon>Spermatophyta</taxon>
        <taxon>Magnoliopsida</taxon>
        <taxon>Trochodendrales</taxon>
        <taxon>Trochodendraceae</taxon>
        <taxon>Tetracentron</taxon>
    </lineage>
</organism>
<dbReference type="PANTHER" id="PTHR43874">
    <property type="entry name" value="TWO-COMPONENT RESPONSE REGULATOR"/>
    <property type="match status" value="1"/>
</dbReference>
<keyword evidence="10" id="KW-0539">Nucleus</keyword>
<dbReference type="Gene3D" id="3.40.50.2300">
    <property type="match status" value="1"/>
</dbReference>
<feature type="region of interest" description="Disordered" evidence="12">
    <location>
        <begin position="143"/>
        <end position="211"/>
    </location>
</feature>
<accession>A0A835DET1</accession>
<comment type="subcellular location">
    <subcellularLocation>
        <location evidence="1">Nucleus</location>
    </subcellularLocation>
</comment>
<keyword evidence="5" id="KW-0902">Two-component regulatory system</keyword>
<dbReference type="PANTHER" id="PTHR43874:SF7">
    <property type="entry name" value="TWO-COMPONENT RESPONSE REGULATOR ARR10"/>
    <property type="match status" value="1"/>
</dbReference>
<evidence type="ECO:0000256" key="12">
    <source>
        <dbReference type="SAM" id="MobiDB-lite"/>
    </source>
</evidence>
<dbReference type="GO" id="GO:0000160">
    <property type="term" value="P:phosphorelay signal transduction system"/>
    <property type="evidence" value="ECO:0007669"/>
    <property type="project" value="UniProtKB-KW"/>
</dbReference>
<dbReference type="NCBIfam" id="TIGR01557">
    <property type="entry name" value="myb_SHAQKYF"/>
    <property type="match status" value="1"/>
</dbReference>
<keyword evidence="9" id="KW-0804">Transcription</keyword>
<feature type="compositionally biased region" description="Basic and acidic residues" evidence="12">
    <location>
        <begin position="146"/>
        <end position="163"/>
    </location>
</feature>
<dbReference type="InterPro" id="IPR045279">
    <property type="entry name" value="ARR-like"/>
</dbReference>
<dbReference type="FunFam" id="1.10.10.60:FF:000007">
    <property type="entry name" value="Two-component response regulator"/>
    <property type="match status" value="1"/>
</dbReference>
<feature type="modified residue" description="4-aspartylphosphate" evidence="11">
    <location>
        <position position="76"/>
    </location>
</feature>
<dbReference type="GO" id="GO:0005634">
    <property type="term" value="C:nucleus"/>
    <property type="evidence" value="ECO:0007669"/>
    <property type="project" value="UniProtKB-SubCell"/>
</dbReference>
<sequence>MTVEDRRGGMVGDDESKDPFPVGMRVLAVDDDPTCLKVLDTLLRRCQYHVTTTNQAITALKMLRENKNKFDLVISDVHMPDMDGFKLLELVGLEMDLPVIMLSANSDPKLVMKGITHGACDYLLKPIRIEELKNIWQHVIRRKKSDSKDQNSFDNQEKSHHGTGEGGQGPTEIGSADRNGKLNRKRKDQNEDDDDDCEDGNENEDPSTQKKPRVVWSVELHRKFVAAVNQLGLEKAVPKRILDLMNVEKLTRENKYRLYLKRISCVQSQQANMVAALGGKDPSYLRMGSLDGLGDFHALAGSGQLSSTALASFPPGGNGMLGRLNTPAGLGLRGLAASSGMIQMGRAQNSSNSIHDLGKLQQVVLPGNHNGGFLQGMPTSLELDQLQQNKCITRNGEFTPIDDPAVFPVVSGFPVTGVTIGSSSNAFLSVPNNPLMLQGHPQQTQSRGGLGNQSSVRMASLNPEPFDIGINGSSHLPDRGRCNDNWQNAVQLSGFPSNHLPLGDPFNHADVTPSNLRDSISSMAPHIGSNQLDVSSISSISAPLQDSRRDIQSQAGSICNNVQQDNPKFSNFRSMGNNVGESMNYAPKQRWEDHKQDYTNDSNLMFSSLNSPIPTHGVVSPLAQSFVQNNTVCNRKMDSSLNGQTNCGAPFLMQNSEVDKSAMERTMKLKEEYHFGQMKPQGSFISNNYGTLEDLMSAMIKRDLVYALQEQDEATLMDGDMGCDIYPLGTFAIAIGLSTPLLFFSTMTLPLLSSSSSPALGRQSYRDLLNVMAKPDYLLNEEKL</sequence>
<evidence type="ECO:0000313" key="14">
    <source>
        <dbReference type="EMBL" id="KAF8400546.1"/>
    </source>
</evidence>
<reference evidence="14 15" key="1">
    <citation type="submission" date="2020-04" db="EMBL/GenBank/DDBJ databases">
        <title>Plant Genome Project.</title>
        <authorList>
            <person name="Zhang R.-G."/>
        </authorList>
    </citation>
    <scope>NUCLEOTIDE SEQUENCE [LARGE SCALE GENOMIC DNA]</scope>
    <source>
        <strain evidence="14">YNK0</strain>
        <tissue evidence="14">Leaf</tissue>
    </source>
</reference>
<evidence type="ECO:0000256" key="2">
    <source>
        <dbReference type="ARBA" id="ARBA00006015"/>
    </source>
</evidence>
<dbReference type="GO" id="GO:0003677">
    <property type="term" value="F:DNA binding"/>
    <property type="evidence" value="ECO:0007669"/>
    <property type="project" value="UniProtKB-KW"/>
</dbReference>
<dbReference type="EMBL" id="JABCRI010000009">
    <property type="protein sequence ID" value="KAF8400546.1"/>
    <property type="molecule type" value="Genomic_DNA"/>
</dbReference>
<feature type="domain" description="Response regulatory" evidence="13">
    <location>
        <begin position="25"/>
        <end position="140"/>
    </location>
</feature>
<dbReference type="OrthoDB" id="60033at2759"/>
<dbReference type="GO" id="GO:0009736">
    <property type="term" value="P:cytokinin-activated signaling pathway"/>
    <property type="evidence" value="ECO:0007669"/>
    <property type="project" value="UniProtKB-KW"/>
</dbReference>
<comment type="similarity">
    <text evidence="2">Belongs to the ARR family. Type-B subfamily.</text>
</comment>
<dbReference type="FunFam" id="3.40.50.2300:FF:000132">
    <property type="entry name" value="Two-component response regulator"/>
    <property type="match status" value="1"/>
</dbReference>
<protein>
    <recommendedName>
        <fullName evidence="13">Response regulatory domain-containing protein</fullName>
    </recommendedName>
</protein>
<dbReference type="InterPro" id="IPR017053">
    <property type="entry name" value="Response_reg_B-typ_pln"/>
</dbReference>
<evidence type="ECO:0000256" key="4">
    <source>
        <dbReference type="ARBA" id="ARBA00022864"/>
    </source>
</evidence>
<evidence type="ECO:0000313" key="15">
    <source>
        <dbReference type="Proteomes" id="UP000655225"/>
    </source>
</evidence>
<evidence type="ECO:0000256" key="3">
    <source>
        <dbReference type="ARBA" id="ARBA00022553"/>
    </source>
</evidence>
<evidence type="ECO:0000256" key="6">
    <source>
        <dbReference type="ARBA" id="ARBA00023015"/>
    </source>
</evidence>
<keyword evidence="7" id="KW-0238">DNA-binding</keyword>
<evidence type="ECO:0000256" key="8">
    <source>
        <dbReference type="ARBA" id="ARBA00023159"/>
    </source>
</evidence>
<dbReference type="CDD" id="cd17584">
    <property type="entry name" value="REC_typeB_ARR-like"/>
    <property type="match status" value="1"/>
</dbReference>
<evidence type="ECO:0000256" key="5">
    <source>
        <dbReference type="ARBA" id="ARBA00023012"/>
    </source>
</evidence>
<proteinExistence type="inferred from homology"/>
<keyword evidence="6" id="KW-0805">Transcription regulation</keyword>
<dbReference type="SMART" id="SM00448">
    <property type="entry name" value="REC"/>
    <property type="match status" value="1"/>
</dbReference>
<dbReference type="Proteomes" id="UP000655225">
    <property type="component" value="Unassembled WGS sequence"/>
</dbReference>
<keyword evidence="8" id="KW-0010">Activator</keyword>
<dbReference type="Pfam" id="PF00072">
    <property type="entry name" value="Response_reg"/>
    <property type="match status" value="1"/>
</dbReference>
<dbReference type="InterPro" id="IPR006447">
    <property type="entry name" value="Myb_dom_plants"/>
</dbReference>
<evidence type="ECO:0000256" key="11">
    <source>
        <dbReference type="PROSITE-ProRule" id="PRU00169"/>
    </source>
</evidence>
<name>A0A835DET1_TETSI</name>
<keyword evidence="4" id="KW-0932">Cytokinin signaling pathway</keyword>
<dbReference type="SUPFAM" id="SSF46689">
    <property type="entry name" value="Homeodomain-like"/>
    <property type="match status" value="1"/>
</dbReference>
<evidence type="ECO:0000256" key="10">
    <source>
        <dbReference type="ARBA" id="ARBA00023242"/>
    </source>
</evidence>
<evidence type="ECO:0000259" key="13">
    <source>
        <dbReference type="PROSITE" id="PS50110"/>
    </source>
</evidence>
<evidence type="ECO:0000256" key="1">
    <source>
        <dbReference type="ARBA" id="ARBA00004123"/>
    </source>
</evidence>
<evidence type="ECO:0000256" key="9">
    <source>
        <dbReference type="ARBA" id="ARBA00023163"/>
    </source>
</evidence>
<gene>
    <name evidence="14" type="ORF">HHK36_013845</name>
</gene>
<dbReference type="OMA" id="THARINP"/>
<keyword evidence="3 11" id="KW-0597">Phosphoprotein</keyword>